<dbReference type="PROSITE" id="PS00871">
    <property type="entry name" value="CLPAB_2"/>
    <property type="match status" value="1"/>
</dbReference>
<dbReference type="Pfam" id="PF00004">
    <property type="entry name" value="AAA"/>
    <property type="match status" value="1"/>
</dbReference>
<accession>A0ABT1KEC5</accession>
<dbReference type="Gene3D" id="1.10.8.60">
    <property type="match status" value="2"/>
</dbReference>
<keyword evidence="7 10" id="KW-0143">Chaperone</keyword>
<evidence type="ECO:0000256" key="6">
    <source>
        <dbReference type="ARBA" id="ARBA00023054"/>
    </source>
</evidence>
<feature type="region of interest" description="Disordered" evidence="11">
    <location>
        <begin position="168"/>
        <end position="193"/>
    </location>
</feature>
<evidence type="ECO:0000256" key="4">
    <source>
        <dbReference type="ARBA" id="ARBA00022840"/>
    </source>
</evidence>
<dbReference type="Gene3D" id="3.40.50.300">
    <property type="entry name" value="P-loop containing nucleotide triphosphate hydrolases"/>
    <property type="match status" value="2"/>
</dbReference>
<protein>
    <submittedName>
        <fullName evidence="13">ATP-dependent Clp protease ATP-binding subunit ClpC</fullName>
    </submittedName>
</protein>
<sequence length="826" mass="91714">MPLFGRDPFRRFEELTGRMFGDAWPPARPSVQRVDIGRLLSEQARQVLTDALETAGRRGADDLGDLDLLDALTRNEQARALLLSAGTDVDRLRERAEAAATPGEPADEPPATLSPAVKRMLLDAQRVARALGSSYIGPEHLLLALVVNPDSTAARLLQEAGVTVERLQRAQGHGEEPRPADRMSASDTPSLDQFGRDLTEEARQGRIDPVVGREDEIEQALEVLSRRTKNNPALIGEPGVGKTAIVEGIAQRIVNGDVPDPLKDRRVVALDLTGMVAGTKYRGEFEERIKKVVDEVRAAADRTIVFIDEMHTLVGAGSAEGGMDAANILKPALARGELHVIAATTIDEYRKNVEKDAALERRFQPILVAEPTVEETIEILRGLRDAYEAHHQARITDEALHAAAILSDRYIPDRFLPDKAIDLMDQAAARVRLRARTPSTDVRDLEERLDALRRDKDQAVAGDDFDKAKELTAEIGKLRPELERARQVRDEAPQVTAEDVAEIVSRRTGIPVRQLTEQERERLMRLEDHLHQRVVGQDEAVVAIAEAVRRARAGLSDPHRPIGSFLFLGPTGVGKTELARALAAALFGGEDHMVRLDMSEYQERHTVSRLVGAPPGYVGYEEAGQLTEAVRRRPHCVLLLDEIEKAHPDVTNILLQMLDDGRLTDGQGRTVDFTNTIVIMTSNIGAQLILDSGDDPNLEERLMDLLRHSMRPELLNRIDETIIFKRLDRTQLRQIVELFLERTRQRLRGQDIDLQVSEAAVDWLAERGYQPEFGARPLRRVVQRELDNRLSALLLTGEVGEGGRVMVDVENGRLSLRSHNPEPVGA</sequence>
<gene>
    <name evidence="13" type="ORF">HD595_008495</name>
</gene>
<dbReference type="Pfam" id="PF17871">
    <property type="entry name" value="AAA_lid_9"/>
    <property type="match status" value="1"/>
</dbReference>
<evidence type="ECO:0000256" key="10">
    <source>
        <dbReference type="RuleBase" id="RU004432"/>
    </source>
</evidence>
<dbReference type="InterPro" id="IPR018368">
    <property type="entry name" value="ClpA/B_CS1"/>
</dbReference>
<comment type="caution">
    <text evidence="13">The sequence shown here is derived from an EMBL/GenBank/DDBJ whole genome shotgun (WGS) entry which is preliminary data.</text>
</comment>
<keyword evidence="4 10" id="KW-0067">ATP-binding</keyword>
<dbReference type="CDD" id="cd00009">
    <property type="entry name" value="AAA"/>
    <property type="match status" value="1"/>
</dbReference>
<evidence type="ECO:0000313" key="13">
    <source>
        <dbReference type="EMBL" id="MCP2352373.1"/>
    </source>
</evidence>
<feature type="compositionally biased region" description="Basic and acidic residues" evidence="11">
    <location>
        <begin position="168"/>
        <end position="181"/>
    </location>
</feature>
<dbReference type="GO" id="GO:0008233">
    <property type="term" value="F:peptidase activity"/>
    <property type="evidence" value="ECO:0007669"/>
    <property type="project" value="UniProtKB-KW"/>
</dbReference>
<evidence type="ECO:0000256" key="5">
    <source>
        <dbReference type="ARBA" id="ARBA00023016"/>
    </source>
</evidence>
<dbReference type="PRINTS" id="PR00300">
    <property type="entry name" value="CLPPROTEASEA"/>
</dbReference>
<dbReference type="SMART" id="SM01086">
    <property type="entry name" value="ClpB_D2-small"/>
    <property type="match status" value="1"/>
</dbReference>
<dbReference type="InterPro" id="IPR036628">
    <property type="entry name" value="Clp_N_dom_sf"/>
</dbReference>
<dbReference type="InterPro" id="IPR050130">
    <property type="entry name" value="ClpA_ClpB"/>
</dbReference>
<dbReference type="Proteomes" id="UP001320766">
    <property type="component" value="Unassembled WGS sequence"/>
</dbReference>
<dbReference type="PANTHER" id="PTHR11638">
    <property type="entry name" value="ATP-DEPENDENT CLP PROTEASE"/>
    <property type="match status" value="1"/>
</dbReference>
<keyword evidence="5" id="KW-0346">Stress response</keyword>
<dbReference type="GO" id="GO:0006508">
    <property type="term" value="P:proteolysis"/>
    <property type="evidence" value="ECO:0007669"/>
    <property type="project" value="UniProtKB-KW"/>
</dbReference>
<feature type="domain" description="Clp R" evidence="12">
    <location>
        <begin position="36"/>
        <end position="180"/>
    </location>
</feature>
<dbReference type="SUPFAM" id="SSF81923">
    <property type="entry name" value="Double Clp-N motif"/>
    <property type="match status" value="1"/>
</dbReference>
<dbReference type="EMBL" id="JAMZEC010000001">
    <property type="protein sequence ID" value="MCP2352373.1"/>
    <property type="molecule type" value="Genomic_DNA"/>
</dbReference>
<dbReference type="PROSITE" id="PS00870">
    <property type="entry name" value="CLPAB_1"/>
    <property type="match status" value="1"/>
</dbReference>
<dbReference type="CDD" id="cd19499">
    <property type="entry name" value="RecA-like_ClpB_Hsp104-like"/>
    <property type="match status" value="1"/>
</dbReference>
<organism evidence="13 14">
    <name type="scientific">Nonomuraea roseoviolacea subsp. carminata</name>
    <dbReference type="NCBI Taxonomy" id="160689"/>
    <lineage>
        <taxon>Bacteria</taxon>
        <taxon>Bacillati</taxon>
        <taxon>Actinomycetota</taxon>
        <taxon>Actinomycetes</taxon>
        <taxon>Streptosporangiales</taxon>
        <taxon>Streptosporangiaceae</taxon>
        <taxon>Nonomuraea</taxon>
    </lineage>
</organism>
<dbReference type="InterPro" id="IPR027417">
    <property type="entry name" value="P-loop_NTPase"/>
</dbReference>
<evidence type="ECO:0000313" key="14">
    <source>
        <dbReference type="Proteomes" id="UP001320766"/>
    </source>
</evidence>
<comment type="subunit">
    <text evidence="8">Homohexamer. The oligomerization is ATP-dependent.</text>
</comment>
<dbReference type="InterPro" id="IPR041546">
    <property type="entry name" value="ClpA/ClpB_AAA_lid"/>
</dbReference>
<dbReference type="InterPro" id="IPR003959">
    <property type="entry name" value="ATPase_AAA_core"/>
</dbReference>
<dbReference type="SUPFAM" id="SSF52540">
    <property type="entry name" value="P-loop containing nucleoside triphosphate hydrolases"/>
    <property type="match status" value="2"/>
</dbReference>
<dbReference type="PROSITE" id="PS51903">
    <property type="entry name" value="CLP_R"/>
    <property type="match status" value="1"/>
</dbReference>
<evidence type="ECO:0000256" key="7">
    <source>
        <dbReference type="ARBA" id="ARBA00023186"/>
    </source>
</evidence>
<evidence type="ECO:0000256" key="1">
    <source>
        <dbReference type="ARBA" id="ARBA00008675"/>
    </source>
</evidence>
<dbReference type="Pfam" id="PF10431">
    <property type="entry name" value="ClpB_D2-small"/>
    <property type="match status" value="1"/>
</dbReference>
<proteinExistence type="inferred from homology"/>
<reference evidence="13 14" key="1">
    <citation type="submission" date="2022-06" db="EMBL/GenBank/DDBJ databases">
        <title>Sequencing the genomes of 1000 actinobacteria strains.</title>
        <authorList>
            <person name="Klenk H.-P."/>
        </authorList>
    </citation>
    <scope>NUCLEOTIDE SEQUENCE [LARGE SCALE GENOMIC DNA]</scope>
    <source>
        <strain evidence="13 14">DSM 44170</strain>
    </source>
</reference>
<dbReference type="Gene3D" id="1.10.1780.10">
    <property type="entry name" value="Clp, N-terminal domain"/>
    <property type="match status" value="1"/>
</dbReference>
<evidence type="ECO:0000256" key="3">
    <source>
        <dbReference type="ARBA" id="ARBA00022741"/>
    </source>
</evidence>
<dbReference type="SMART" id="SM00382">
    <property type="entry name" value="AAA"/>
    <property type="match status" value="2"/>
</dbReference>
<evidence type="ECO:0000256" key="2">
    <source>
        <dbReference type="ARBA" id="ARBA00022737"/>
    </source>
</evidence>
<dbReference type="Pfam" id="PF02861">
    <property type="entry name" value="Clp_N"/>
    <property type="match status" value="1"/>
</dbReference>
<dbReference type="Gene3D" id="4.10.860.10">
    <property type="entry name" value="UVR domain"/>
    <property type="match status" value="1"/>
</dbReference>
<keyword evidence="13" id="KW-0378">Hydrolase</keyword>
<name>A0ABT1KEC5_9ACTN</name>
<keyword evidence="3 10" id="KW-0547">Nucleotide-binding</keyword>
<dbReference type="GO" id="GO:0005524">
    <property type="term" value="F:ATP binding"/>
    <property type="evidence" value="ECO:0007669"/>
    <property type="project" value="UniProtKB-KW"/>
</dbReference>
<dbReference type="InterPro" id="IPR001270">
    <property type="entry name" value="ClpA/B"/>
</dbReference>
<keyword evidence="13" id="KW-0645">Protease</keyword>
<evidence type="ECO:0000256" key="8">
    <source>
        <dbReference type="ARBA" id="ARBA00026057"/>
    </source>
</evidence>
<evidence type="ECO:0000256" key="9">
    <source>
        <dbReference type="PROSITE-ProRule" id="PRU01251"/>
    </source>
</evidence>
<comment type="similarity">
    <text evidence="1 10">Belongs to the ClpA/ClpB family.</text>
</comment>
<dbReference type="InterPro" id="IPR019489">
    <property type="entry name" value="Clp_ATPase_C"/>
</dbReference>
<keyword evidence="14" id="KW-1185">Reference proteome</keyword>
<dbReference type="InterPro" id="IPR004176">
    <property type="entry name" value="Clp_R_N"/>
</dbReference>
<keyword evidence="6" id="KW-0175">Coiled coil</keyword>
<keyword evidence="2 9" id="KW-0677">Repeat</keyword>
<dbReference type="InterPro" id="IPR028299">
    <property type="entry name" value="ClpA/B_CS2"/>
</dbReference>
<dbReference type="PANTHER" id="PTHR11638:SF18">
    <property type="entry name" value="HEAT SHOCK PROTEIN 104"/>
    <property type="match status" value="1"/>
</dbReference>
<dbReference type="Pfam" id="PF07724">
    <property type="entry name" value="AAA_2"/>
    <property type="match status" value="1"/>
</dbReference>
<evidence type="ECO:0000259" key="12">
    <source>
        <dbReference type="PROSITE" id="PS51903"/>
    </source>
</evidence>
<dbReference type="InterPro" id="IPR003593">
    <property type="entry name" value="AAA+_ATPase"/>
</dbReference>
<evidence type="ECO:0000256" key="11">
    <source>
        <dbReference type="SAM" id="MobiDB-lite"/>
    </source>
</evidence>